<dbReference type="EMBL" id="DWWD01000026">
    <property type="protein sequence ID" value="HJC50265.1"/>
    <property type="molecule type" value="Genomic_DNA"/>
</dbReference>
<organism evidence="1 2">
    <name type="scientific">Candidatus Anaerostipes avistercoris</name>
    <dbReference type="NCBI Taxonomy" id="2838462"/>
    <lineage>
        <taxon>Bacteria</taxon>
        <taxon>Bacillati</taxon>
        <taxon>Bacillota</taxon>
        <taxon>Clostridia</taxon>
        <taxon>Lachnospirales</taxon>
        <taxon>Lachnospiraceae</taxon>
        <taxon>Anaerostipes</taxon>
    </lineage>
</organism>
<reference evidence="1" key="1">
    <citation type="journal article" date="2021" name="PeerJ">
        <title>Extensive microbial diversity within the chicken gut microbiome revealed by metagenomics and culture.</title>
        <authorList>
            <person name="Gilroy R."/>
            <person name="Ravi A."/>
            <person name="Getino M."/>
            <person name="Pursley I."/>
            <person name="Horton D.L."/>
            <person name="Alikhan N.F."/>
            <person name="Baker D."/>
            <person name="Gharbi K."/>
            <person name="Hall N."/>
            <person name="Watson M."/>
            <person name="Adriaenssens E.M."/>
            <person name="Foster-Nyarko E."/>
            <person name="Jarju S."/>
            <person name="Secka A."/>
            <person name="Antonio M."/>
            <person name="Oren A."/>
            <person name="Chaudhuri R.R."/>
            <person name="La Ragione R."/>
            <person name="Hildebrand F."/>
            <person name="Pallen M.J."/>
        </authorList>
    </citation>
    <scope>NUCLEOTIDE SEQUENCE</scope>
    <source>
        <strain evidence="1">ChiSjej3B21-8574</strain>
    </source>
</reference>
<evidence type="ECO:0000313" key="2">
    <source>
        <dbReference type="Proteomes" id="UP000823904"/>
    </source>
</evidence>
<protein>
    <submittedName>
        <fullName evidence="1">C-GCAxxG-C-C family protein</fullName>
    </submittedName>
</protein>
<dbReference type="AlphaFoldDB" id="A0A9D2T9Q9"/>
<reference evidence="1" key="2">
    <citation type="submission" date="2021-04" db="EMBL/GenBank/DDBJ databases">
        <authorList>
            <person name="Gilroy R."/>
        </authorList>
    </citation>
    <scope>NUCLEOTIDE SEQUENCE</scope>
    <source>
        <strain evidence="1">ChiSjej3B21-8574</strain>
    </source>
</reference>
<proteinExistence type="predicted"/>
<comment type="caution">
    <text evidence="1">The sequence shown here is derived from an EMBL/GenBank/DDBJ whole genome shotgun (WGS) entry which is preliminary data.</text>
</comment>
<dbReference type="Pfam" id="PF09719">
    <property type="entry name" value="C_GCAxxG_C_C"/>
    <property type="match status" value="1"/>
</dbReference>
<dbReference type="NCBIfam" id="TIGR01909">
    <property type="entry name" value="C_GCAxxG_C_C"/>
    <property type="match status" value="1"/>
</dbReference>
<accession>A0A9D2T9Q9</accession>
<evidence type="ECO:0000313" key="1">
    <source>
        <dbReference type="EMBL" id="HJC50265.1"/>
    </source>
</evidence>
<gene>
    <name evidence="1" type="ORF">H9754_06775</name>
</gene>
<dbReference type="Proteomes" id="UP000823904">
    <property type="component" value="Unassembled WGS sequence"/>
</dbReference>
<name>A0A9D2T9Q9_9FIRM</name>
<sequence length="157" mass="18060">MKTVEESKYAREAGRLFMEGYNCAQSVFLAFCEYYDMDFETAARISSSFGGGMGRLREVCGSVSGMFMAAGYIYGYASPKDYEAKKEHYARIQELAEEFRKRNGSIVCRELLGLTKKKDDPAPSRRTEEYYKKRPCRQLIEMSAGIFHEYLEKNPPK</sequence>
<dbReference type="InterPro" id="IPR010181">
    <property type="entry name" value="CGCAxxGCC_motif"/>
</dbReference>